<dbReference type="AlphaFoldDB" id="A0A8K0JKW1"/>
<name>A0A8K0JKW1_9TREE</name>
<organism evidence="6 7">
    <name type="scientific">Filobasidium floriforme</name>
    <dbReference type="NCBI Taxonomy" id="5210"/>
    <lineage>
        <taxon>Eukaryota</taxon>
        <taxon>Fungi</taxon>
        <taxon>Dikarya</taxon>
        <taxon>Basidiomycota</taxon>
        <taxon>Agaricomycotina</taxon>
        <taxon>Tremellomycetes</taxon>
        <taxon>Filobasidiales</taxon>
        <taxon>Filobasidiaceae</taxon>
        <taxon>Filobasidium</taxon>
    </lineage>
</organism>
<dbReference type="InterPro" id="IPR002731">
    <property type="entry name" value="ATPase_BadF"/>
</dbReference>
<evidence type="ECO:0000313" key="7">
    <source>
        <dbReference type="Proteomes" id="UP000812966"/>
    </source>
</evidence>
<sequence>MTNANMNGTRGYHVCMDVGGTKIAAVIADEHGRQVSRGYAGSGNMAELGVALSSQRIKQAVLDAATRVPGLVLPDPSSQDVRQACPFPVLSAWAGIAGCDSKADIHRMEAALKDFFGTTPVRVTNDSLLLSAPILRASAPWGICVVAGTGSVISGVINEDGVPVPFARRGGHGHIFGDEGSAYHLGVTAVRAITNAFNCGEDLSSSLVVKEICAAVNTDSPGNLPSVLHELDPDVDLLTAVNRRKLRIANLAIPVIASASSQPDDPLVLEIITETTDVLAGEIAHIVKIAERKGLAPVSNATLSVVGGLISQPIYMDAVKQALSRVGVVFGDVQLVQDPAGEGAAALAIPHK</sequence>
<protein>
    <recommendedName>
        <fullName evidence="3">N-acetyl-D-glucosamine kinase</fullName>
        <ecNumber evidence="2">2.7.1.59</ecNumber>
    </recommendedName>
    <alternativeName>
        <fullName evidence="4">GlcNAc kinase</fullName>
    </alternativeName>
</protein>
<dbReference type="OrthoDB" id="311172at2759"/>
<dbReference type="InterPro" id="IPR052519">
    <property type="entry name" value="Euk-type_GlcNAc_Kinase"/>
</dbReference>
<evidence type="ECO:0000256" key="3">
    <source>
        <dbReference type="ARBA" id="ARBA00014974"/>
    </source>
</evidence>
<dbReference type="EMBL" id="JABELV010000070">
    <property type="protein sequence ID" value="KAG7532254.1"/>
    <property type="molecule type" value="Genomic_DNA"/>
</dbReference>
<dbReference type="PANTHER" id="PTHR43190">
    <property type="entry name" value="N-ACETYL-D-GLUCOSAMINE KINASE"/>
    <property type="match status" value="1"/>
</dbReference>
<dbReference type="SUPFAM" id="SSF53067">
    <property type="entry name" value="Actin-like ATPase domain"/>
    <property type="match status" value="2"/>
</dbReference>
<gene>
    <name evidence="6" type="ORF">FFLO_03722</name>
</gene>
<dbReference type="Gene3D" id="3.30.420.40">
    <property type="match status" value="2"/>
</dbReference>
<dbReference type="GO" id="GO:0045127">
    <property type="term" value="F:N-acetylglucosamine kinase activity"/>
    <property type="evidence" value="ECO:0007669"/>
    <property type="project" value="UniProtKB-EC"/>
</dbReference>
<evidence type="ECO:0000256" key="2">
    <source>
        <dbReference type="ARBA" id="ARBA00012122"/>
    </source>
</evidence>
<reference evidence="6" key="1">
    <citation type="submission" date="2020-04" db="EMBL/GenBank/DDBJ databases">
        <title>Analysis of mating type loci in Filobasidium floriforme.</title>
        <authorList>
            <person name="Nowrousian M."/>
        </authorList>
    </citation>
    <scope>NUCLEOTIDE SEQUENCE</scope>
    <source>
        <strain evidence="6">CBS 6242</strain>
    </source>
</reference>
<comment type="caution">
    <text evidence="6">The sequence shown here is derived from an EMBL/GenBank/DDBJ whole genome shotgun (WGS) entry which is preliminary data.</text>
</comment>
<proteinExistence type="inferred from homology"/>
<accession>A0A8K0JKW1</accession>
<dbReference type="Proteomes" id="UP000812966">
    <property type="component" value="Unassembled WGS sequence"/>
</dbReference>
<evidence type="ECO:0000256" key="1">
    <source>
        <dbReference type="ARBA" id="ARBA00006198"/>
    </source>
</evidence>
<keyword evidence="7" id="KW-1185">Reference proteome</keyword>
<comment type="similarity">
    <text evidence="1">Belongs to the eukaryotic-type N-acetylglucosamine kinase family.</text>
</comment>
<evidence type="ECO:0000259" key="5">
    <source>
        <dbReference type="Pfam" id="PF01869"/>
    </source>
</evidence>
<evidence type="ECO:0000313" key="6">
    <source>
        <dbReference type="EMBL" id="KAG7532254.1"/>
    </source>
</evidence>
<feature type="domain" description="ATPase BadF/BadG/BcrA/BcrD type" evidence="5">
    <location>
        <begin position="17"/>
        <end position="319"/>
    </location>
</feature>
<dbReference type="PANTHER" id="PTHR43190:SF3">
    <property type="entry name" value="N-ACETYL-D-GLUCOSAMINE KINASE"/>
    <property type="match status" value="1"/>
</dbReference>
<dbReference type="InterPro" id="IPR043129">
    <property type="entry name" value="ATPase_NBD"/>
</dbReference>
<evidence type="ECO:0000256" key="4">
    <source>
        <dbReference type="ARBA" id="ARBA00031123"/>
    </source>
</evidence>
<dbReference type="EC" id="2.7.1.59" evidence="2"/>
<dbReference type="Pfam" id="PF01869">
    <property type="entry name" value="BcrAD_BadFG"/>
    <property type="match status" value="1"/>
</dbReference>